<evidence type="ECO:0000313" key="3">
    <source>
        <dbReference type="Proteomes" id="UP001319827"/>
    </source>
</evidence>
<evidence type="ECO:0000256" key="1">
    <source>
        <dbReference type="SAM" id="MobiDB-lite"/>
    </source>
</evidence>
<sequence>MAQGFSWCFGSEGGPRLEYNPQGRCEKTDPCKEEGSEHGHADSHDSPGLEIAPGAECFDLPAFTQNVHPVSRFSDEAGFSTPATPPVHSPSGFSLFPLLEVVPGFRPQPPPPQQPTLAFLRTVVLRN</sequence>
<gene>
    <name evidence="2" type="ORF">DESUT3_19650</name>
</gene>
<dbReference type="EMBL" id="AP024355">
    <property type="protein sequence ID" value="BCR04896.1"/>
    <property type="molecule type" value="Genomic_DNA"/>
</dbReference>
<dbReference type="Proteomes" id="UP001319827">
    <property type="component" value="Chromosome"/>
</dbReference>
<reference evidence="2 3" key="1">
    <citation type="journal article" date="2016" name="C (Basel)">
        <title>Selective Growth of and Electricity Production by Marine Exoelectrogenic Bacteria in Self-Aggregated Hydrogel of Microbially Reduced Graphene Oxide.</title>
        <authorList>
            <person name="Yoshida N."/>
            <person name="Goto Y."/>
            <person name="Miyata Y."/>
        </authorList>
    </citation>
    <scope>NUCLEOTIDE SEQUENCE [LARGE SCALE GENOMIC DNA]</scope>
    <source>
        <strain evidence="2 3">NIT-T3</strain>
    </source>
</reference>
<organism evidence="2 3">
    <name type="scientific">Desulfuromonas versatilis</name>
    <dbReference type="NCBI Taxonomy" id="2802975"/>
    <lineage>
        <taxon>Bacteria</taxon>
        <taxon>Pseudomonadati</taxon>
        <taxon>Thermodesulfobacteriota</taxon>
        <taxon>Desulfuromonadia</taxon>
        <taxon>Desulfuromonadales</taxon>
        <taxon>Desulfuromonadaceae</taxon>
        <taxon>Desulfuromonas</taxon>
    </lineage>
</organism>
<keyword evidence="3" id="KW-1185">Reference proteome</keyword>
<evidence type="ECO:0000313" key="2">
    <source>
        <dbReference type="EMBL" id="BCR04896.1"/>
    </source>
</evidence>
<feature type="region of interest" description="Disordered" evidence="1">
    <location>
        <begin position="14"/>
        <end position="51"/>
    </location>
</feature>
<feature type="compositionally biased region" description="Basic and acidic residues" evidence="1">
    <location>
        <begin position="24"/>
        <end position="47"/>
    </location>
</feature>
<accession>A0ABN6DY66</accession>
<proteinExistence type="predicted"/>
<protein>
    <submittedName>
        <fullName evidence="2">Uncharacterized protein</fullName>
    </submittedName>
</protein>
<reference evidence="2 3" key="2">
    <citation type="journal article" date="2021" name="Int. J. Syst. Evol. Microbiol.">
        <title>Isolation and Polyphasic Characterization of Desulfuromonas versatilis sp. Nov., an Electrogenic Bacteria Capable of Versatile Metabolism Isolated from a Graphene Oxide-Reducing Enrichment Culture.</title>
        <authorList>
            <person name="Xie L."/>
            <person name="Yoshida N."/>
            <person name="Ishii S."/>
            <person name="Meng L."/>
        </authorList>
    </citation>
    <scope>NUCLEOTIDE SEQUENCE [LARGE SCALE GENOMIC DNA]</scope>
    <source>
        <strain evidence="2 3">NIT-T3</strain>
    </source>
</reference>
<name>A0ABN6DY66_9BACT</name>